<comment type="caution">
    <text evidence="3">The sequence shown here is derived from an EMBL/GenBank/DDBJ whole genome shotgun (WGS) entry which is preliminary data.</text>
</comment>
<dbReference type="SUPFAM" id="SSF50249">
    <property type="entry name" value="Nucleic acid-binding proteins"/>
    <property type="match status" value="2"/>
</dbReference>
<dbReference type="PROSITE" id="PS51857">
    <property type="entry name" value="CSD_2"/>
    <property type="match status" value="2"/>
</dbReference>
<dbReference type="Pfam" id="PF00313">
    <property type="entry name" value="CSD"/>
    <property type="match status" value="2"/>
</dbReference>
<dbReference type="SMART" id="SM00357">
    <property type="entry name" value="CSP"/>
    <property type="match status" value="2"/>
</dbReference>
<sequence>MDSFGFNNNSTLPGFENSLTGTVKWFNIKSGFGFITPEDGTDDIFVHRSSIVDEGIRDLNDGEKVTYKIVVEDGKNKAANVHVEAGADGNPPQKPRKWPEGVSASEGKQIGQVKWFDVTKGFGFLTPLSGGEDVFVHKSSVSGSAKSGKTLMEGEEVEFAIENDDNDKPKAVGVCGPNGEAVQGVPQRRYGGNRCEVTRSEATMWEKTSYLCSK</sequence>
<dbReference type="InterPro" id="IPR019844">
    <property type="entry name" value="CSD_CS"/>
</dbReference>
<dbReference type="GO" id="GO:0003676">
    <property type="term" value="F:nucleic acid binding"/>
    <property type="evidence" value="ECO:0007669"/>
    <property type="project" value="InterPro"/>
</dbReference>
<feature type="region of interest" description="Disordered" evidence="1">
    <location>
        <begin position="84"/>
        <end position="104"/>
    </location>
</feature>
<dbReference type="CDD" id="cd04458">
    <property type="entry name" value="CSP_CDS"/>
    <property type="match status" value="2"/>
</dbReference>
<protein>
    <recommendedName>
        <fullName evidence="2">CSD domain-containing protein</fullName>
    </recommendedName>
</protein>
<reference evidence="4" key="1">
    <citation type="journal article" date="2023" name="Commun. Biol.">
        <title>Genome analysis of Parmales, the sister group of diatoms, reveals the evolutionary specialization of diatoms from phago-mixotrophs to photoautotrophs.</title>
        <authorList>
            <person name="Ban H."/>
            <person name="Sato S."/>
            <person name="Yoshikawa S."/>
            <person name="Yamada K."/>
            <person name="Nakamura Y."/>
            <person name="Ichinomiya M."/>
            <person name="Sato N."/>
            <person name="Blanc-Mathieu R."/>
            <person name="Endo H."/>
            <person name="Kuwata A."/>
            <person name="Ogata H."/>
        </authorList>
    </citation>
    <scope>NUCLEOTIDE SEQUENCE [LARGE SCALE GENOMIC DNA]</scope>
</reference>
<dbReference type="PANTHER" id="PTHR46565:SF20">
    <property type="entry name" value="COLD SHOCK DOMAIN-CONTAINING PROTEIN 4"/>
    <property type="match status" value="1"/>
</dbReference>
<dbReference type="InterPro" id="IPR012340">
    <property type="entry name" value="NA-bd_OB-fold"/>
</dbReference>
<evidence type="ECO:0000256" key="1">
    <source>
        <dbReference type="SAM" id="MobiDB-lite"/>
    </source>
</evidence>
<dbReference type="PANTHER" id="PTHR46565">
    <property type="entry name" value="COLD SHOCK DOMAIN PROTEIN 2"/>
    <property type="match status" value="1"/>
</dbReference>
<feature type="domain" description="CSD" evidence="2">
    <location>
        <begin position="18"/>
        <end position="83"/>
    </location>
</feature>
<dbReference type="PROSITE" id="PS00352">
    <property type="entry name" value="CSD_1"/>
    <property type="match status" value="2"/>
</dbReference>
<evidence type="ECO:0000313" key="4">
    <source>
        <dbReference type="Proteomes" id="UP001162640"/>
    </source>
</evidence>
<organism evidence="3 4">
    <name type="scientific">Triparma laevis f. inornata</name>
    <dbReference type="NCBI Taxonomy" id="1714386"/>
    <lineage>
        <taxon>Eukaryota</taxon>
        <taxon>Sar</taxon>
        <taxon>Stramenopiles</taxon>
        <taxon>Ochrophyta</taxon>
        <taxon>Bolidophyceae</taxon>
        <taxon>Parmales</taxon>
        <taxon>Triparmaceae</taxon>
        <taxon>Triparma</taxon>
    </lineage>
</organism>
<dbReference type="PRINTS" id="PR00050">
    <property type="entry name" value="COLDSHOCK"/>
</dbReference>
<dbReference type="Proteomes" id="UP001162640">
    <property type="component" value="Unassembled WGS sequence"/>
</dbReference>
<dbReference type="InterPro" id="IPR011129">
    <property type="entry name" value="CSD"/>
</dbReference>
<dbReference type="AlphaFoldDB" id="A0A9W7B1K9"/>
<dbReference type="EMBL" id="BLQM01000258">
    <property type="protein sequence ID" value="GMH78893.1"/>
    <property type="molecule type" value="Genomic_DNA"/>
</dbReference>
<accession>A0A9W7B1K9</accession>
<dbReference type="Gene3D" id="2.40.50.140">
    <property type="entry name" value="Nucleic acid-binding proteins"/>
    <property type="match status" value="2"/>
</dbReference>
<gene>
    <name evidence="3" type="ORF">TL16_g07967</name>
</gene>
<name>A0A9W7B1K9_9STRA</name>
<evidence type="ECO:0000259" key="2">
    <source>
        <dbReference type="PROSITE" id="PS51857"/>
    </source>
</evidence>
<feature type="domain" description="CSD" evidence="2">
    <location>
        <begin position="108"/>
        <end position="176"/>
    </location>
</feature>
<dbReference type="InterPro" id="IPR002059">
    <property type="entry name" value="CSP_DNA-bd"/>
</dbReference>
<proteinExistence type="predicted"/>
<evidence type="ECO:0000313" key="3">
    <source>
        <dbReference type="EMBL" id="GMH78893.1"/>
    </source>
</evidence>